<dbReference type="InterPro" id="IPR036390">
    <property type="entry name" value="WH_DNA-bd_sf"/>
</dbReference>
<evidence type="ECO:0000256" key="2">
    <source>
        <dbReference type="ARBA" id="ARBA00023015"/>
    </source>
</evidence>
<keyword evidence="2" id="KW-0805">Transcription regulation</keyword>
<evidence type="ECO:0000313" key="6">
    <source>
        <dbReference type="EMBL" id="KHM52264.1"/>
    </source>
</evidence>
<reference evidence="6 7" key="1">
    <citation type="journal article" date="2013" name="PLoS ONE">
        <title>Identification and characterization of three novel lipases belonging to families II and V from Anaerovibrio lipolyticus 5ST.</title>
        <authorList>
            <person name="Prive F."/>
            <person name="Kaderbhai N.N."/>
            <person name="Girdwood S."/>
            <person name="Worgan H.J."/>
            <person name="Pinloche E."/>
            <person name="Scollan N.D."/>
            <person name="Huws S.A."/>
            <person name="Newbold C.J."/>
        </authorList>
    </citation>
    <scope>NUCLEOTIDE SEQUENCE [LARGE SCALE GENOMIC DNA]</scope>
    <source>
        <strain evidence="6 7">5S</strain>
    </source>
</reference>
<dbReference type="Gene3D" id="3.40.190.290">
    <property type="match status" value="1"/>
</dbReference>
<dbReference type="GO" id="GO:0003677">
    <property type="term" value="F:DNA binding"/>
    <property type="evidence" value="ECO:0007669"/>
    <property type="project" value="UniProtKB-KW"/>
</dbReference>
<comment type="similarity">
    <text evidence="1">Belongs to the LysR transcriptional regulatory family.</text>
</comment>
<comment type="caution">
    <text evidence="6">The sequence shown here is derived from an EMBL/GenBank/DDBJ whole genome shotgun (WGS) entry which is preliminary data.</text>
</comment>
<dbReference type="RefSeq" id="WP_039207571.1">
    <property type="nucleotide sequence ID" value="NZ_JSCE01000120.1"/>
</dbReference>
<organism evidence="6 7">
    <name type="scientific">Anaerovibrio lipolyticus</name>
    <dbReference type="NCBI Taxonomy" id="82374"/>
    <lineage>
        <taxon>Bacteria</taxon>
        <taxon>Bacillati</taxon>
        <taxon>Bacillota</taxon>
        <taxon>Negativicutes</taxon>
        <taxon>Selenomonadales</taxon>
        <taxon>Selenomonadaceae</taxon>
        <taxon>Anaerovibrio</taxon>
    </lineage>
</organism>
<accession>A0A0B2JXG8</accession>
<evidence type="ECO:0000313" key="7">
    <source>
        <dbReference type="Proteomes" id="UP000030993"/>
    </source>
</evidence>
<dbReference type="Pfam" id="PF03466">
    <property type="entry name" value="LysR_substrate"/>
    <property type="match status" value="1"/>
</dbReference>
<dbReference type="Proteomes" id="UP000030993">
    <property type="component" value="Unassembled WGS sequence"/>
</dbReference>
<evidence type="ECO:0000256" key="3">
    <source>
        <dbReference type="ARBA" id="ARBA00023125"/>
    </source>
</evidence>
<keyword evidence="4" id="KW-0804">Transcription</keyword>
<dbReference type="AlphaFoldDB" id="A0A0B2JXG8"/>
<feature type="domain" description="HTH lysR-type" evidence="5">
    <location>
        <begin position="1"/>
        <end position="58"/>
    </location>
</feature>
<gene>
    <name evidence="6" type="ORF">NZ47_05890</name>
</gene>
<dbReference type="GO" id="GO:0003700">
    <property type="term" value="F:DNA-binding transcription factor activity"/>
    <property type="evidence" value="ECO:0007669"/>
    <property type="project" value="InterPro"/>
</dbReference>
<dbReference type="PROSITE" id="PS50931">
    <property type="entry name" value="HTH_LYSR"/>
    <property type="match status" value="1"/>
</dbReference>
<dbReference type="InterPro" id="IPR036388">
    <property type="entry name" value="WH-like_DNA-bd_sf"/>
</dbReference>
<dbReference type="PANTHER" id="PTHR30419">
    <property type="entry name" value="HTH-TYPE TRANSCRIPTIONAL REGULATOR YBHD"/>
    <property type="match status" value="1"/>
</dbReference>
<sequence length="305" mass="34496">MNQKQMEYFLEVHRQGNIQSAADKLYVSRQGVSKMLKTLEEELGQLLFIRNPHGLVPTDYANALLPHVQRLLAEYRSIASMSTLASQSKSVVTIYALDHIMAYLGAEFLLNFHHAYPDIILSTVDTTDDAALKGVLEKQCNFAIVTGEADKNRFEAEPLFFSRYCARLHRQHPLAGREKIDYADLEGARIVSKGRAYQCFRHNIDKYILLPGLNVDIVAETADEMIITDLILRHQAINLGYDYSAVLNNHPDIISKPLGTGDDIGQTVYLVWDKSTVLTQASQNFRSFLLKWLPTNGKDKVVWPV</sequence>
<protein>
    <submittedName>
        <fullName evidence="6">LysR family transcriptional regulator</fullName>
    </submittedName>
</protein>
<keyword evidence="3" id="KW-0238">DNA-binding</keyword>
<evidence type="ECO:0000256" key="4">
    <source>
        <dbReference type="ARBA" id="ARBA00023163"/>
    </source>
</evidence>
<keyword evidence="7" id="KW-1185">Reference proteome</keyword>
<dbReference type="InterPro" id="IPR005119">
    <property type="entry name" value="LysR_subst-bd"/>
</dbReference>
<evidence type="ECO:0000259" key="5">
    <source>
        <dbReference type="PROSITE" id="PS50931"/>
    </source>
</evidence>
<dbReference type="InterPro" id="IPR000847">
    <property type="entry name" value="LysR_HTH_N"/>
</dbReference>
<dbReference type="PANTHER" id="PTHR30419:SF30">
    <property type="entry name" value="LYSR FAMILY TRANSCRIPTIONAL REGULATOR"/>
    <property type="match status" value="1"/>
</dbReference>
<dbReference type="STRING" id="82374.NZ47_05890"/>
<dbReference type="eggNOG" id="COG0583">
    <property type="taxonomic scope" value="Bacteria"/>
</dbReference>
<dbReference type="GO" id="GO:0005829">
    <property type="term" value="C:cytosol"/>
    <property type="evidence" value="ECO:0007669"/>
    <property type="project" value="TreeGrafter"/>
</dbReference>
<evidence type="ECO:0000256" key="1">
    <source>
        <dbReference type="ARBA" id="ARBA00009437"/>
    </source>
</evidence>
<dbReference type="InterPro" id="IPR050950">
    <property type="entry name" value="HTH-type_LysR_regulators"/>
</dbReference>
<dbReference type="EMBL" id="JSCE01000120">
    <property type="protein sequence ID" value="KHM52264.1"/>
    <property type="molecule type" value="Genomic_DNA"/>
</dbReference>
<proteinExistence type="inferred from homology"/>
<dbReference type="Pfam" id="PF00126">
    <property type="entry name" value="HTH_1"/>
    <property type="match status" value="1"/>
</dbReference>
<dbReference type="CDD" id="cd05466">
    <property type="entry name" value="PBP2_LTTR_substrate"/>
    <property type="match status" value="1"/>
</dbReference>
<dbReference type="SUPFAM" id="SSF53850">
    <property type="entry name" value="Periplasmic binding protein-like II"/>
    <property type="match status" value="1"/>
</dbReference>
<dbReference type="SUPFAM" id="SSF46785">
    <property type="entry name" value="Winged helix' DNA-binding domain"/>
    <property type="match status" value="1"/>
</dbReference>
<dbReference type="Gene3D" id="1.10.10.10">
    <property type="entry name" value="Winged helix-like DNA-binding domain superfamily/Winged helix DNA-binding domain"/>
    <property type="match status" value="1"/>
</dbReference>
<name>A0A0B2JXG8_9FIRM</name>